<dbReference type="InterPro" id="IPR045379">
    <property type="entry name" value="Crinkler_N"/>
</dbReference>
<dbReference type="Pfam" id="PF20147">
    <property type="entry name" value="Crinkler"/>
    <property type="match status" value="1"/>
</dbReference>
<comment type="caution">
    <text evidence="5">The sequence shown here is derived from an EMBL/GenBank/DDBJ whole genome shotgun (WGS) entry which is preliminary data.</text>
</comment>
<evidence type="ECO:0000256" key="1">
    <source>
        <dbReference type="ARBA" id="ARBA00004340"/>
    </source>
</evidence>
<dbReference type="AlphaFoldDB" id="A0A2N0P7G3"/>
<proteinExistence type="predicted"/>
<dbReference type="GO" id="GO:0005576">
    <property type="term" value="C:extracellular region"/>
    <property type="evidence" value="ECO:0007669"/>
    <property type="project" value="UniProtKB-SubCell"/>
</dbReference>
<organism evidence="5 6">
    <name type="scientific">Rhizophagus irregularis</name>
    <dbReference type="NCBI Taxonomy" id="588596"/>
    <lineage>
        <taxon>Eukaryota</taxon>
        <taxon>Fungi</taxon>
        <taxon>Fungi incertae sedis</taxon>
        <taxon>Mucoromycota</taxon>
        <taxon>Glomeromycotina</taxon>
        <taxon>Glomeromycetes</taxon>
        <taxon>Glomerales</taxon>
        <taxon>Glomeraceae</taxon>
        <taxon>Rhizophagus</taxon>
    </lineage>
</organism>
<dbReference type="Proteomes" id="UP000232722">
    <property type="component" value="Unassembled WGS sequence"/>
</dbReference>
<reference evidence="5 6" key="1">
    <citation type="submission" date="2016-04" db="EMBL/GenBank/DDBJ databases">
        <title>Genome analyses suggest a sexual origin of heterokaryosis in a supposedly ancient asexual fungus.</title>
        <authorList>
            <person name="Ropars J."/>
            <person name="Sedzielewska K."/>
            <person name="Noel J."/>
            <person name="Charron P."/>
            <person name="Farinelli L."/>
            <person name="Marton T."/>
            <person name="Kruger M."/>
            <person name="Pelin A."/>
            <person name="Brachmann A."/>
            <person name="Corradi N."/>
        </authorList>
    </citation>
    <scope>NUCLEOTIDE SEQUENCE [LARGE SCALE GENOMIC DNA]</scope>
    <source>
        <strain evidence="5 6">A5</strain>
    </source>
</reference>
<dbReference type="Gene3D" id="3.40.50.300">
    <property type="entry name" value="P-loop containing nucleotide triphosphate hydrolases"/>
    <property type="match status" value="1"/>
</dbReference>
<protein>
    <recommendedName>
        <fullName evidence="4">Crinkler effector protein N-terminal domain-containing protein</fullName>
    </recommendedName>
</protein>
<dbReference type="InterPro" id="IPR027417">
    <property type="entry name" value="P-loop_NTPase"/>
</dbReference>
<dbReference type="VEuPathDB" id="FungiDB:FUN_001390"/>
<evidence type="ECO:0000256" key="2">
    <source>
        <dbReference type="ARBA" id="ARBA00004613"/>
    </source>
</evidence>
<sequence length="640" mass="73454">MIFSLNCLISGQTSDYIINVPIGDFFLSEENTKIKFTDMTVANLKDQISRTKEVIEDKITKMNLWKVELTTYEADNLSAEDIESHERSEKMVTTSNLDKYFNNNEDKNPKKGYLHVFIVPTATDLGRKGRNTEVETTSRKRRSWAINSTIANELRDSVYFVDTTETSGPLRDMIQKGEFVALYGARASGKSTRVDQAIFKLKSEGYVCIYVTLEGVNISTTDIFWSSLGTKLAINAPNYFKYNEVKSSDDFMFKFRKSNWESDVVFFIDEYDVLLEANDDIKSSFLGTIRNIKNSKRDYAILSSVAIGPLSILFLKSDKINVPPFNVIKPFRNPNFTLAQTNGHAGLVCLCGRAIQNNLEKKLDESRRLDFTLWSNFLATSRVTDIMIRYITFNKMVSDLSKPKAKEALDLLRSVFLGFFDFVQIEATEERRLADFLTTMGVLVRDNENKFSYKMSSMLIDRLIRRDVISELYNSRPTVPVPQTHEGSLKIIDTLIEAVRCFDKTIIHNAFKRSFKKALVEVDGYLHTKVPRESVYDTELYRILVNWIVNECNFVVTGQHHLIDHVDNDEKGKHYYSDITIMSEDQTVVLELLASATKNELNEHFERILNYAEMLSANDIWIVNFTCEYNATKQPPLATQ</sequence>
<dbReference type="EMBL" id="LLXJ01001315">
    <property type="protein sequence ID" value="PKC02781.1"/>
    <property type="molecule type" value="Genomic_DNA"/>
</dbReference>
<evidence type="ECO:0000313" key="5">
    <source>
        <dbReference type="EMBL" id="PKC02781.1"/>
    </source>
</evidence>
<evidence type="ECO:0000313" key="6">
    <source>
        <dbReference type="Proteomes" id="UP000232722"/>
    </source>
</evidence>
<name>A0A2N0P7G3_9GLOM</name>
<evidence type="ECO:0000259" key="4">
    <source>
        <dbReference type="Pfam" id="PF20147"/>
    </source>
</evidence>
<comment type="subcellular location">
    <subcellularLocation>
        <location evidence="1">Host cell</location>
    </subcellularLocation>
    <subcellularLocation>
        <location evidence="2">Secreted</location>
    </subcellularLocation>
</comment>
<accession>A0A2N0P7G3</accession>
<dbReference type="VEuPathDB" id="FungiDB:RhiirA1_522996"/>
<gene>
    <name evidence="5" type="ORF">RhiirA5_424742</name>
</gene>
<feature type="domain" description="Crinkler effector protein N-terminal" evidence="4">
    <location>
        <begin position="4"/>
        <end position="118"/>
    </location>
</feature>
<evidence type="ECO:0000256" key="3">
    <source>
        <dbReference type="ARBA" id="ARBA00022525"/>
    </source>
</evidence>
<dbReference type="GO" id="GO:0043657">
    <property type="term" value="C:host cell"/>
    <property type="evidence" value="ECO:0007669"/>
    <property type="project" value="UniProtKB-SubCell"/>
</dbReference>
<dbReference type="SUPFAM" id="SSF52540">
    <property type="entry name" value="P-loop containing nucleoside triphosphate hydrolases"/>
    <property type="match status" value="1"/>
</dbReference>
<dbReference type="VEuPathDB" id="FungiDB:RhiirFUN_002243"/>
<keyword evidence="3" id="KW-0964">Secreted</keyword>
<reference evidence="5 6" key="2">
    <citation type="submission" date="2017-09" db="EMBL/GenBank/DDBJ databases">
        <title>Extensive intraspecific genome diversity in a model arbuscular mycorrhizal fungus.</title>
        <authorList>
            <person name="Chen E.C."/>
            <person name="Morin E."/>
            <person name="Beaudet D."/>
            <person name="Noel J."/>
            <person name="Ndikumana S."/>
            <person name="Charron P."/>
            <person name="St-Onge C."/>
            <person name="Giorgi J."/>
            <person name="Grigoriev I.V."/>
            <person name="Roux C."/>
            <person name="Martin F.M."/>
            <person name="Corradi N."/>
        </authorList>
    </citation>
    <scope>NUCLEOTIDE SEQUENCE [LARGE SCALE GENOMIC DNA]</scope>
    <source>
        <strain evidence="5 6">A5</strain>
    </source>
</reference>